<dbReference type="Pfam" id="PF01926">
    <property type="entry name" value="MMR_HSR1"/>
    <property type="match status" value="1"/>
</dbReference>
<accession>A0A6S6T0K4</accession>
<feature type="region of interest" description="Disordered" evidence="5">
    <location>
        <begin position="27"/>
        <end position="58"/>
    </location>
</feature>
<feature type="compositionally biased region" description="Basic and acidic residues" evidence="5">
    <location>
        <begin position="48"/>
        <end position="58"/>
    </location>
</feature>
<gene>
    <name evidence="7" type="ORF">HELGO_WM36584</name>
</gene>
<comment type="subcellular location">
    <subcellularLocation>
        <location evidence="1">Membrane</location>
        <topology evidence="1">Multi-pass membrane protein</topology>
    </subcellularLocation>
</comment>
<evidence type="ECO:0000256" key="3">
    <source>
        <dbReference type="ARBA" id="ARBA00022989"/>
    </source>
</evidence>
<dbReference type="GO" id="GO:0005525">
    <property type="term" value="F:GTP binding"/>
    <property type="evidence" value="ECO:0007669"/>
    <property type="project" value="InterPro"/>
</dbReference>
<dbReference type="InterPro" id="IPR021147">
    <property type="entry name" value="DUF697"/>
</dbReference>
<evidence type="ECO:0000313" key="7">
    <source>
        <dbReference type="EMBL" id="CAA6810197.1"/>
    </source>
</evidence>
<dbReference type="GO" id="GO:0005737">
    <property type="term" value="C:cytoplasm"/>
    <property type="evidence" value="ECO:0007669"/>
    <property type="project" value="TreeGrafter"/>
</dbReference>
<evidence type="ECO:0000256" key="2">
    <source>
        <dbReference type="ARBA" id="ARBA00022692"/>
    </source>
</evidence>
<evidence type="ECO:0000259" key="6">
    <source>
        <dbReference type="Pfam" id="PF01926"/>
    </source>
</evidence>
<evidence type="ECO:0000256" key="4">
    <source>
        <dbReference type="ARBA" id="ARBA00023136"/>
    </source>
</evidence>
<keyword evidence="3" id="KW-1133">Transmembrane helix</keyword>
<dbReference type="InterPro" id="IPR006073">
    <property type="entry name" value="GTP-bd"/>
</dbReference>
<reference evidence="7" key="1">
    <citation type="submission" date="2020-01" db="EMBL/GenBank/DDBJ databases">
        <authorList>
            <person name="Meier V. D."/>
            <person name="Meier V D."/>
        </authorList>
    </citation>
    <scope>NUCLEOTIDE SEQUENCE</scope>
    <source>
        <strain evidence="7">HLG_WM_MAG_08</strain>
    </source>
</reference>
<dbReference type="Gene3D" id="3.40.50.300">
    <property type="entry name" value="P-loop containing nucleotide triphosphate hydrolases"/>
    <property type="match status" value="1"/>
</dbReference>
<dbReference type="Pfam" id="PF05128">
    <property type="entry name" value="DUF697"/>
    <property type="match status" value="1"/>
</dbReference>
<sequence>MQQHVPEWVKDIPGSVNNLKKEAYTRNADAGEITDKATGTEASGGPEHINEKRPATGDSHLKLATESLRQLLDDERIPGSVRNVLNEDYSQVQRMLDKLEHGHIHIAVFGRVSVGKSSLLNALLGKEAFSVSVLHGETKQTDIQNWEQYEDGGLFLIDTPGINEVAGEARERMAHDVAERSDLVLFVVDGDLTDVEFNALKTVASSHRPTLLIVNKADRYTEKEQRQLRAILRERTQSIINPENIVFTTAQSSHQVIITIDDDGNERETTRSRPTEIINLKTRLWDILESEGKTLAALNASLFAGNLSNEVGQRILEVKHELGKKTIRMYCLSKGMAVALNPIPVADLIAAAAIDAGMIVHLSRLYGLPMSASEAGELIRTILGHLILLMGTTWAINLLSSALKLSTGGLSTVLTATTQGAIAWYSTLVVGSVAERWLANGKSWGDAGPKLAVQQILDSLDRDSVVAEARDEILTYMRKTIKS</sequence>
<dbReference type="CDD" id="cd00880">
    <property type="entry name" value="Era_like"/>
    <property type="match status" value="1"/>
</dbReference>
<keyword evidence="2" id="KW-0812">Transmembrane</keyword>
<proteinExistence type="predicted"/>
<evidence type="ECO:0000256" key="5">
    <source>
        <dbReference type="SAM" id="MobiDB-lite"/>
    </source>
</evidence>
<feature type="domain" description="G" evidence="6">
    <location>
        <begin position="105"/>
        <end position="216"/>
    </location>
</feature>
<dbReference type="PANTHER" id="PTHR42714">
    <property type="entry name" value="TRNA MODIFICATION GTPASE GTPBP3"/>
    <property type="match status" value="1"/>
</dbReference>
<dbReference type="PANTHER" id="PTHR42714:SF6">
    <property type="entry name" value="TRANSLATION INITIATION FACTOR IF-2"/>
    <property type="match status" value="1"/>
</dbReference>
<name>A0A6S6T0K4_9GAMM</name>
<dbReference type="GO" id="GO:0002098">
    <property type="term" value="P:tRNA wobble uridine modification"/>
    <property type="evidence" value="ECO:0007669"/>
    <property type="project" value="TreeGrafter"/>
</dbReference>
<dbReference type="EMBL" id="CACVAV010000162">
    <property type="protein sequence ID" value="CAA6810197.1"/>
    <property type="molecule type" value="Genomic_DNA"/>
</dbReference>
<dbReference type="NCBIfam" id="TIGR00231">
    <property type="entry name" value="small_GTP"/>
    <property type="match status" value="1"/>
</dbReference>
<organism evidence="7">
    <name type="scientific">uncultured Thiotrichaceae bacterium</name>
    <dbReference type="NCBI Taxonomy" id="298394"/>
    <lineage>
        <taxon>Bacteria</taxon>
        <taxon>Pseudomonadati</taxon>
        <taxon>Pseudomonadota</taxon>
        <taxon>Gammaproteobacteria</taxon>
        <taxon>Thiotrichales</taxon>
        <taxon>Thiotrichaceae</taxon>
        <taxon>environmental samples</taxon>
    </lineage>
</organism>
<dbReference type="InterPro" id="IPR005225">
    <property type="entry name" value="Small_GTP-bd"/>
</dbReference>
<dbReference type="InterPro" id="IPR027417">
    <property type="entry name" value="P-loop_NTPase"/>
</dbReference>
<dbReference type="GO" id="GO:0016020">
    <property type="term" value="C:membrane"/>
    <property type="evidence" value="ECO:0007669"/>
    <property type="project" value="UniProtKB-SubCell"/>
</dbReference>
<dbReference type="SUPFAM" id="SSF52540">
    <property type="entry name" value="P-loop containing nucleoside triphosphate hydrolases"/>
    <property type="match status" value="1"/>
</dbReference>
<protein>
    <submittedName>
        <fullName evidence="7">GTP-binding protein HSR1</fullName>
    </submittedName>
</protein>
<evidence type="ECO:0000256" key="1">
    <source>
        <dbReference type="ARBA" id="ARBA00004141"/>
    </source>
</evidence>
<dbReference type="AlphaFoldDB" id="A0A6S6T0K4"/>
<keyword evidence="4" id="KW-0472">Membrane</keyword>
<dbReference type="GO" id="GO:0030488">
    <property type="term" value="P:tRNA methylation"/>
    <property type="evidence" value="ECO:0007669"/>
    <property type="project" value="TreeGrafter"/>
</dbReference>